<dbReference type="InterPro" id="IPR036388">
    <property type="entry name" value="WH-like_DNA-bd_sf"/>
</dbReference>
<dbReference type="GO" id="GO:0006412">
    <property type="term" value="P:translation"/>
    <property type="evidence" value="ECO:0007669"/>
    <property type="project" value="UniProtKB-UniRule"/>
</dbReference>
<evidence type="ECO:0000256" key="3">
    <source>
        <dbReference type="ARBA" id="ARBA00023274"/>
    </source>
</evidence>
<comment type="similarity">
    <text evidence="1 4">Belongs to the eukaryotic ribosomal protein eS19 family.</text>
</comment>
<dbReference type="EMBL" id="BMPG01000001">
    <property type="protein sequence ID" value="GGL50083.1"/>
    <property type="molecule type" value="Genomic_DNA"/>
</dbReference>
<name>A0A830FIB8_9EURY</name>
<evidence type="ECO:0000313" key="5">
    <source>
        <dbReference type="EMBL" id="GGL50083.1"/>
    </source>
</evidence>
<sequence>MVTLYDAPADDLIEEVAADLEDRFDAPDWANFAKTGAGRELPPEQEDFWHVRAASVLRKIATNGPVGVQRLTTEYGNTRDGSIRYQVAPSKRSDASGAVIRTIVQQLEDEGLVQEKGSDGRVVTGDGRSLLDNTAADVLEQLDRPELERYA</sequence>
<evidence type="ECO:0000313" key="6">
    <source>
        <dbReference type="Proteomes" id="UP000607197"/>
    </source>
</evidence>
<keyword evidence="2 4" id="KW-0689">Ribosomal protein</keyword>
<comment type="subunit">
    <text evidence="4">Part of the 30S ribosomal subunit.</text>
</comment>
<dbReference type="GO" id="GO:0003723">
    <property type="term" value="F:RNA binding"/>
    <property type="evidence" value="ECO:0007669"/>
    <property type="project" value="TreeGrafter"/>
</dbReference>
<dbReference type="PANTHER" id="PTHR11710">
    <property type="entry name" value="40S RIBOSOMAL PROTEIN S19"/>
    <property type="match status" value="1"/>
</dbReference>
<evidence type="ECO:0000256" key="2">
    <source>
        <dbReference type="ARBA" id="ARBA00022980"/>
    </source>
</evidence>
<accession>A0A830FIB8</accession>
<dbReference type="InterPro" id="IPR027548">
    <property type="entry name" value="Ribosomal_eS19_archaeal"/>
</dbReference>
<dbReference type="OrthoDB" id="371836at2157"/>
<dbReference type="SMART" id="SM01413">
    <property type="entry name" value="Ribosomal_S19e"/>
    <property type="match status" value="1"/>
</dbReference>
<protein>
    <recommendedName>
        <fullName evidence="4">Small ribosomal subunit protein eS19</fullName>
    </recommendedName>
</protein>
<comment type="function">
    <text evidence="4">May be involved in maturation of the 30S ribosomal subunit.</text>
</comment>
<dbReference type="AlphaFoldDB" id="A0A830FIB8"/>
<proteinExistence type="inferred from homology"/>
<dbReference type="RefSeq" id="WP_188975565.1">
    <property type="nucleotide sequence ID" value="NZ_BMPG01000001.1"/>
</dbReference>
<dbReference type="InterPro" id="IPR018277">
    <property type="entry name" value="Ribosomal_eS19_CS"/>
</dbReference>
<dbReference type="GO" id="GO:0000028">
    <property type="term" value="P:ribosomal small subunit assembly"/>
    <property type="evidence" value="ECO:0007669"/>
    <property type="project" value="TreeGrafter"/>
</dbReference>
<dbReference type="Pfam" id="PF01090">
    <property type="entry name" value="Ribosomal_S19e"/>
    <property type="match status" value="1"/>
</dbReference>
<evidence type="ECO:0000256" key="4">
    <source>
        <dbReference type="HAMAP-Rule" id="MF_01474"/>
    </source>
</evidence>
<dbReference type="PROSITE" id="PS00628">
    <property type="entry name" value="RIBOSOMAL_S19E"/>
    <property type="match status" value="1"/>
</dbReference>
<reference evidence="5" key="2">
    <citation type="submission" date="2020-09" db="EMBL/GenBank/DDBJ databases">
        <authorList>
            <person name="Sun Q."/>
            <person name="Ohkuma M."/>
        </authorList>
    </citation>
    <scope>NUCLEOTIDE SEQUENCE</scope>
    <source>
        <strain evidence="5">JCM 19596</strain>
    </source>
</reference>
<comment type="caution">
    <text evidence="5">The sequence shown here is derived from an EMBL/GenBank/DDBJ whole genome shotgun (WGS) entry which is preliminary data.</text>
</comment>
<dbReference type="InterPro" id="IPR001266">
    <property type="entry name" value="Ribosomal_eS19"/>
</dbReference>
<gene>
    <name evidence="4" type="primary">rps19e</name>
    <name evidence="5" type="ORF">GCM10009039_05330</name>
</gene>
<dbReference type="InterPro" id="IPR036390">
    <property type="entry name" value="WH_DNA-bd_sf"/>
</dbReference>
<dbReference type="HAMAP" id="MF_01474">
    <property type="entry name" value="Ribosomal_eS19"/>
    <property type="match status" value="1"/>
</dbReference>
<keyword evidence="6" id="KW-1185">Reference proteome</keyword>
<keyword evidence="3 4" id="KW-0687">Ribonucleoprotein</keyword>
<reference evidence="5" key="1">
    <citation type="journal article" date="2014" name="Int. J. Syst. Evol. Microbiol.">
        <title>Complete genome sequence of Corynebacterium casei LMG S-19264T (=DSM 44701T), isolated from a smear-ripened cheese.</title>
        <authorList>
            <consortium name="US DOE Joint Genome Institute (JGI-PGF)"/>
            <person name="Walter F."/>
            <person name="Albersmeier A."/>
            <person name="Kalinowski J."/>
            <person name="Ruckert C."/>
        </authorList>
    </citation>
    <scope>NUCLEOTIDE SEQUENCE</scope>
    <source>
        <strain evidence="5">JCM 19596</strain>
    </source>
</reference>
<evidence type="ECO:0000256" key="1">
    <source>
        <dbReference type="ARBA" id="ARBA00010014"/>
    </source>
</evidence>
<dbReference type="Proteomes" id="UP000607197">
    <property type="component" value="Unassembled WGS sequence"/>
</dbReference>
<dbReference type="PANTHER" id="PTHR11710:SF0">
    <property type="entry name" value="40S RIBOSOMAL PROTEIN S19"/>
    <property type="match status" value="1"/>
</dbReference>
<dbReference type="Gene3D" id="1.10.10.10">
    <property type="entry name" value="Winged helix-like DNA-binding domain superfamily/Winged helix DNA-binding domain"/>
    <property type="match status" value="1"/>
</dbReference>
<dbReference type="NCBIfam" id="NF006811">
    <property type="entry name" value="PRK09333.1"/>
    <property type="match status" value="1"/>
</dbReference>
<dbReference type="SUPFAM" id="SSF46785">
    <property type="entry name" value="Winged helix' DNA-binding domain"/>
    <property type="match status" value="1"/>
</dbReference>
<dbReference type="GO" id="GO:0022627">
    <property type="term" value="C:cytosolic small ribosomal subunit"/>
    <property type="evidence" value="ECO:0007669"/>
    <property type="project" value="TreeGrafter"/>
</dbReference>
<organism evidence="5 6">
    <name type="scientific">Halocalculus aciditolerans</name>
    <dbReference type="NCBI Taxonomy" id="1383812"/>
    <lineage>
        <taxon>Archaea</taxon>
        <taxon>Methanobacteriati</taxon>
        <taxon>Methanobacteriota</taxon>
        <taxon>Stenosarchaea group</taxon>
        <taxon>Halobacteria</taxon>
        <taxon>Halobacteriales</taxon>
        <taxon>Halobacteriaceae</taxon>
        <taxon>Halocalculus</taxon>
    </lineage>
</organism>
<dbReference type="GO" id="GO:0003735">
    <property type="term" value="F:structural constituent of ribosome"/>
    <property type="evidence" value="ECO:0007669"/>
    <property type="project" value="InterPro"/>
</dbReference>